<reference evidence="1" key="1">
    <citation type="submission" date="2023-06" db="EMBL/GenBank/DDBJ databases">
        <title>Genome-scale phylogeny and comparative genomics of the fungal order Sordariales.</title>
        <authorList>
            <consortium name="Lawrence Berkeley National Laboratory"/>
            <person name="Hensen N."/>
            <person name="Bonometti L."/>
            <person name="Westerberg I."/>
            <person name="Brannstrom I.O."/>
            <person name="Guillou S."/>
            <person name="Cros-Aarteil S."/>
            <person name="Calhoun S."/>
            <person name="Haridas S."/>
            <person name="Kuo A."/>
            <person name="Mondo S."/>
            <person name="Pangilinan J."/>
            <person name="Riley R."/>
            <person name="LaButti K."/>
            <person name="Andreopoulos B."/>
            <person name="Lipzen A."/>
            <person name="Chen C."/>
            <person name="Yanf M."/>
            <person name="Daum C."/>
            <person name="Ng V."/>
            <person name="Clum A."/>
            <person name="Steindorff A."/>
            <person name="Ohm R."/>
            <person name="Martin F."/>
            <person name="Silar P."/>
            <person name="Natvig D."/>
            <person name="Lalanne C."/>
            <person name="Gautier V."/>
            <person name="Ament-velasquez S.L."/>
            <person name="Kruys A."/>
            <person name="Hutchinson M.I."/>
            <person name="Powell A.J."/>
            <person name="Barry K."/>
            <person name="Miller A.N."/>
            <person name="Grigoriev I.V."/>
            <person name="Debuchy R."/>
            <person name="Gladieux P."/>
            <person name="Thoren M.H."/>
            <person name="Johannesson H."/>
        </authorList>
    </citation>
    <scope>NUCLEOTIDE SEQUENCE</scope>
    <source>
        <strain evidence="1">SMH2392-1A</strain>
    </source>
</reference>
<dbReference type="RefSeq" id="XP_060289507.1">
    <property type="nucleotide sequence ID" value="XM_060435541.1"/>
</dbReference>
<organism evidence="1 2">
    <name type="scientific">Lasiosphaeria miniovina</name>
    <dbReference type="NCBI Taxonomy" id="1954250"/>
    <lineage>
        <taxon>Eukaryota</taxon>
        <taxon>Fungi</taxon>
        <taxon>Dikarya</taxon>
        <taxon>Ascomycota</taxon>
        <taxon>Pezizomycotina</taxon>
        <taxon>Sordariomycetes</taxon>
        <taxon>Sordariomycetidae</taxon>
        <taxon>Sordariales</taxon>
        <taxon>Lasiosphaeriaceae</taxon>
        <taxon>Lasiosphaeria</taxon>
    </lineage>
</organism>
<name>A0AA39ZQP5_9PEZI</name>
<evidence type="ECO:0000313" key="1">
    <source>
        <dbReference type="EMBL" id="KAK0701843.1"/>
    </source>
</evidence>
<evidence type="ECO:0000313" key="2">
    <source>
        <dbReference type="Proteomes" id="UP001172101"/>
    </source>
</evidence>
<dbReference type="GeneID" id="85318811"/>
<dbReference type="EMBL" id="JAUIRO010000009">
    <property type="protein sequence ID" value="KAK0701843.1"/>
    <property type="molecule type" value="Genomic_DNA"/>
</dbReference>
<keyword evidence="2" id="KW-1185">Reference proteome</keyword>
<gene>
    <name evidence="1" type="ORF">B0T26DRAFT_533905</name>
</gene>
<accession>A0AA39ZQP5</accession>
<comment type="caution">
    <text evidence="1">The sequence shown here is derived from an EMBL/GenBank/DDBJ whole genome shotgun (WGS) entry which is preliminary data.</text>
</comment>
<dbReference type="AlphaFoldDB" id="A0AA39ZQP5"/>
<protein>
    <submittedName>
        <fullName evidence="1">Uncharacterized protein</fullName>
    </submittedName>
</protein>
<sequence>MQNIVGRLLTLGGGLLIRGSYSLATLKSQGKRMGTRRRTRRPVSTVSCFQRICTSPLQDRPRPAARLCVFYRLEFQAAKTFMHRVRV</sequence>
<dbReference type="Proteomes" id="UP001172101">
    <property type="component" value="Unassembled WGS sequence"/>
</dbReference>
<proteinExistence type="predicted"/>